<name>A0A344TQL2_9BACT</name>
<evidence type="ECO:0000256" key="1">
    <source>
        <dbReference type="SAM" id="MobiDB-lite"/>
    </source>
</evidence>
<evidence type="ECO:0000313" key="3">
    <source>
        <dbReference type="EMBL" id="AXE20933.1"/>
    </source>
</evidence>
<keyword evidence="4" id="KW-1185">Reference proteome</keyword>
<dbReference type="KEGG" id="run:DR864_25925"/>
<proteinExistence type="predicted"/>
<organism evidence="3 4">
    <name type="scientific">Runella rosea</name>
    <dbReference type="NCBI Taxonomy" id="2259595"/>
    <lineage>
        <taxon>Bacteria</taxon>
        <taxon>Pseudomonadati</taxon>
        <taxon>Bacteroidota</taxon>
        <taxon>Cytophagia</taxon>
        <taxon>Cytophagales</taxon>
        <taxon>Spirosomataceae</taxon>
        <taxon>Runella</taxon>
    </lineage>
</organism>
<dbReference type="AlphaFoldDB" id="A0A344TQL2"/>
<feature type="compositionally biased region" description="Basic and acidic residues" evidence="1">
    <location>
        <begin position="191"/>
        <end position="209"/>
    </location>
</feature>
<feature type="compositionally biased region" description="Polar residues" evidence="1">
    <location>
        <begin position="236"/>
        <end position="262"/>
    </location>
</feature>
<feature type="transmembrane region" description="Helical" evidence="2">
    <location>
        <begin position="50"/>
        <end position="71"/>
    </location>
</feature>
<dbReference type="RefSeq" id="WP_114069694.1">
    <property type="nucleotide sequence ID" value="NZ_CP030850.1"/>
</dbReference>
<feature type="compositionally biased region" description="Polar residues" evidence="1">
    <location>
        <begin position="269"/>
        <end position="299"/>
    </location>
</feature>
<reference evidence="3 4" key="1">
    <citation type="submission" date="2018-07" db="EMBL/GenBank/DDBJ databases">
        <title>Genome sequencing of Runella.</title>
        <authorList>
            <person name="Baek M.-G."/>
            <person name="Yi H."/>
        </authorList>
    </citation>
    <scope>NUCLEOTIDE SEQUENCE [LARGE SCALE GENOMIC DNA]</scope>
    <source>
        <strain evidence="3 4">HYN0085</strain>
    </source>
</reference>
<sequence length="549" mass="60267">MQEFPDDSLDDLFRKSAEEFEPEFEPKAWAAMRKKLDSTDTNGTPKKRSLLPLVLLLLLSSGVIIGGVLLWPRVNTPLSSKPAVAPYDTQQSSTSTTEADNQPKTIKQAQAASEHNPRNPELNNSNQNPESGAKNTVETGAVLPDNSTKREEFTSGNARAPKTVLRDSKIGNSTTNPENIGVDSPSFPAKSNERTARETNKKNKADNRNKSTRPSLALSGKPLSSSNDSKISTKSAQNTSNSPQSSFVEPLTSKNSSSTNRKQAGIGSERSTASSNSVSKESTSATISLPNNNGNQENLSPMLRVSTPNTLSIHPWHLLSVAYASPTVSYTSPLPPPVVAKATQAEAGPLFRKGLSLRILVAPDLSYIGFDQMKRPGTTLGAMLEYRFSKRISVQAGALRAMKLYDATGSQYIWPEVWNSQKARPSAIEAACKVLDIPLNVRYDITQSTNKRWFVSTGITSYKMLNEKYIYTYPPHSYNIKWPDWEGSTGSYWFGVLNFSMGFERQIGKKITLQAEPYFKLPLAQVGLGKIKLNTAGLFISARYRLGRF</sequence>
<feature type="compositionally biased region" description="Polar residues" evidence="1">
    <location>
        <begin position="88"/>
        <end position="113"/>
    </location>
</feature>
<feature type="compositionally biased region" description="Low complexity" evidence="1">
    <location>
        <begin position="224"/>
        <end position="235"/>
    </location>
</feature>
<keyword evidence="2" id="KW-1133">Transmembrane helix</keyword>
<protein>
    <recommendedName>
        <fullName evidence="5">Outer membrane protein beta-barrel domain-containing protein</fullName>
    </recommendedName>
</protein>
<keyword evidence="2" id="KW-0472">Membrane</keyword>
<dbReference type="OrthoDB" id="1523584at2"/>
<dbReference type="EMBL" id="CP030850">
    <property type="protein sequence ID" value="AXE20933.1"/>
    <property type="molecule type" value="Genomic_DNA"/>
</dbReference>
<evidence type="ECO:0000256" key="2">
    <source>
        <dbReference type="SAM" id="Phobius"/>
    </source>
</evidence>
<dbReference type="Proteomes" id="UP000251993">
    <property type="component" value="Chromosome"/>
</dbReference>
<keyword evidence="2" id="KW-0812">Transmembrane</keyword>
<feature type="region of interest" description="Disordered" evidence="1">
    <location>
        <begin position="1"/>
        <end position="26"/>
    </location>
</feature>
<feature type="region of interest" description="Disordered" evidence="1">
    <location>
        <begin position="79"/>
        <end position="300"/>
    </location>
</feature>
<gene>
    <name evidence="3" type="ORF">DR864_25925</name>
</gene>
<accession>A0A344TQL2</accession>
<evidence type="ECO:0008006" key="5">
    <source>
        <dbReference type="Google" id="ProtNLM"/>
    </source>
</evidence>
<feature type="compositionally biased region" description="Polar residues" evidence="1">
    <location>
        <begin position="121"/>
        <end position="138"/>
    </location>
</feature>
<feature type="compositionally biased region" description="Acidic residues" evidence="1">
    <location>
        <begin position="1"/>
        <end position="10"/>
    </location>
</feature>
<evidence type="ECO:0000313" key="4">
    <source>
        <dbReference type="Proteomes" id="UP000251993"/>
    </source>
</evidence>